<feature type="region of interest" description="Disordered" evidence="1">
    <location>
        <begin position="1"/>
        <end position="25"/>
    </location>
</feature>
<protein>
    <submittedName>
        <fullName evidence="2">Uncharacterized protein</fullName>
    </submittedName>
</protein>
<dbReference type="EMBL" id="AP024270">
    <property type="protein sequence ID" value="BCP67080.1"/>
    <property type="molecule type" value="Genomic_DNA"/>
</dbReference>
<sequence>MPRFLSDQVRPVRGKPPEKEPFFPASGAIIKTSRALVKRSGLKVSVILPPGGRWEAVRKGASVEGGKRRGPLASRGGGPREGDNRLRPGKIEESADAARGVPAPPACEKPRGKAGPARGGQPRGRAYPEENRREEGAALGGFGPFPVAF</sequence>
<evidence type="ECO:0000313" key="3">
    <source>
        <dbReference type="Proteomes" id="UP000596099"/>
    </source>
</evidence>
<reference evidence="3" key="1">
    <citation type="submission" date="2021-01" db="EMBL/GenBank/DDBJ databases">
        <title>Complete Genome Sequence of Thermus thermophilus Strain HB5018, Isolated from Mine Onsen Hot Spring.</title>
        <authorList>
            <person name="Miyazaki K."/>
            <person name="Moriya T."/>
            <person name="Nemoto N."/>
            <person name="Oshima T."/>
            <person name="Yura K."/>
            <person name="Bessho Y."/>
        </authorList>
    </citation>
    <scope>NUCLEOTIDE SEQUENCE [LARGE SCALE GENOMIC DNA]</scope>
    <source>
        <strain evidence="3">HB5018</strain>
    </source>
</reference>
<feature type="region of interest" description="Disordered" evidence="1">
    <location>
        <begin position="58"/>
        <end position="149"/>
    </location>
</feature>
<organism evidence="2 3">
    <name type="scientific">Thermus thermophilus</name>
    <dbReference type="NCBI Taxonomy" id="274"/>
    <lineage>
        <taxon>Bacteria</taxon>
        <taxon>Thermotogati</taxon>
        <taxon>Deinococcota</taxon>
        <taxon>Deinococci</taxon>
        <taxon>Thermales</taxon>
        <taxon>Thermaceae</taxon>
        <taxon>Thermus</taxon>
    </lineage>
</organism>
<name>A0A7R7TFP4_THETH</name>
<feature type="compositionally biased region" description="Basic and acidic residues" evidence="1">
    <location>
        <begin position="126"/>
        <end position="136"/>
    </location>
</feature>
<accession>A0A7R7TFP4</accession>
<proteinExistence type="predicted"/>
<dbReference type="Proteomes" id="UP000596099">
    <property type="component" value="Chromosome"/>
</dbReference>
<evidence type="ECO:0000256" key="1">
    <source>
        <dbReference type="SAM" id="MobiDB-lite"/>
    </source>
</evidence>
<dbReference type="AlphaFoldDB" id="A0A7R7TFP4"/>
<evidence type="ECO:0000313" key="2">
    <source>
        <dbReference type="EMBL" id="BCP67080.1"/>
    </source>
</evidence>
<feature type="compositionally biased region" description="Basic and acidic residues" evidence="1">
    <location>
        <begin position="78"/>
        <end position="93"/>
    </location>
</feature>
<gene>
    <name evidence="2" type="ORF">TthHB5018_20140</name>
</gene>